<reference evidence="2 3" key="1">
    <citation type="submission" date="2020-08" db="EMBL/GenBank/DDBJ databases">
        <authorList>
            <person name="Koutsovoulos G."/>
            <person name="Danchin GJ E."/>
        </authorList>
    </citation>
    <scope>NUCLEOTIDE SEQUENCE [LARGE SCALE GENOMIC DNA]</scope>
</reference>
<keyword evidence="1" id="KW-0472">Membrane</keyword>
<keyword evidence="1" id="KW-0812">Transmembrane</keyword>
<dbReference type="EMBL" id="CAJEWN010000227">
    <property type="protein sequence ID" value="CAD2173991.1"/>
    <property type="molecule type" value="Genomic_DNA"/>
</dbReference>
<dbReference type="Proteomes" id="UP000580250">
    <property type="component" value="Unassembled WGS sequence"/>
</dbReference>
<evidence type="ECO:0000313" key="3">
    <source>
        <dbReference type="Proteomes" id="UP000580250"/>
    </source>
</evidence>
<evidence type="ECO:0000256" key="1">
    <source>
        <dbReference type="SAM" id="Phobius"/>
    </source>
</evidence>
<organism evidence="2 3">
    <name type="scientific">Meloidogyne enterolobii</name>
    <name type="common">Root-knot nematode worm</name>
    <name type="synonym">Meloidogyne mayaguensis</name>
    <dbReference type="NCBI Taxonomy" id="390850"/>
    <lineage>
        <taxon>Eukaryota</taxon>
        <taxon>Metazoa</taxon>
        <taxon>Ecdysozoa</taxon>
        <taxon>Nematoda</taxon>
        <taxon>Chromadorea</taxon>
        <taxon>Rhabditida</taxon>
        <taxon>Tylenchina</taxon>
        <taxon>Tylenchomorpha</taxon>
        <taxon>Tylenchoidea</taxon>
        <taxon>Meloidogynidae</taxon>
        <taxon>Meloidogyninae</taxon>
        <taxon>Meloidogyne</taxon>
    </lineage>
</organism>
<gene>
    <name evidence="2" type="ORF">MENT_LOCUS25633</name>
</gene>
<feature type="transmembrane region" description="Helical" evidence="1">
    <location>
        <begin position="7"/>
        <end position="24"/>
    </location>
</feature>
<evidence type="ECO:0000313" key="2">
    <source>
        <dbReference type="EMBL" id="CAD2173991.1"/>
    </source>
</evidence>
<accession>A0A6V7VIF5</accession>
<proteinExistence type="predicted"/>
<name>A0A6V7VIF5_MELEN</name>
<comment type="caution">
    <text evidence="2">The sequence shown here is derived from an EMBL/GenBank/DDBJ whole genome shotgun (WGS) entry which is preliminary data.</text>
</comment>
<sequence>MNGKITTNIFFFVLFNLLINIKFMDCSKDCSECKHACCTNTKTGDHYCCVKITFVAKLDVVRLVKFCLC</sequence>
<protein>
    <submittedName>
        <fullName evidence="2">Uncharacterized protein</fullName>
    </submittedName>
</protein>
<dbReference type="AlphaFoldDB" id="A0A6V7VIF5"/>
<keyword evidence="1" id="KW-1133">Transmembrane helix</keyword>